<keyword evidence="5" id="KW-0833">Ubl conjugation pathway</keyword>
<dbReference type="InterPro" id="IPR001394">
    <property type="entry name" value="Peptidase_C19_UCH"/>
</dbReference>
<comment type="catalytic activity">
    <reaction evidence="1">
        <text>Thiol-dependent hydrolysis of ester, thioester, amide, peptide and isopeptide bonds formed by the C-terminal Gly of ubiquitin (a 76-residue protein attached to proteins as an intracellular targeting signal).</text>
        <dbReference type="EC" id="3.4.19.12"/>
    </reaction>
</comment>
<evidence type="ECO:0000256" key="8">
    <source>
        <dbReference type="SAM" id="MobiDB-lite"/>
    </source>
</evidence>
<reference evidence="10" key="1">
    <citation type="submission" date="2019-03" db="EMBL/GenBank/DDBJ databases">
        <title>Long read genome sequence of the mycoparasitic Pythium oligandrum ATCC 38472 isolated from sugarbeet rhizosphere.</title>
        <authorList>
            <person name="Gaulin E."/>
        </authorList>
    </citation>
    <scope>NUCLEOTIDE SEQUENCE</scope>
    <source>
        <strain evidence="10">ATCC 38472_TT</strain>
    </source>
</reference>
<evidence type="ECO:0000256" key="2">
    <source>
        <dbReference type="ARBA" id="ARBA00009085"/>
    </source>
</evidence>
<evidence type="ECO:0000313" key="11">
    <source>
        <dbReference type="Proteomes" id="UP000794436"/>
    </source>
</evidence>
<dbReference type="EC" id="3.4.19.12" evidence="3"/>
<gene>
    <name evidence="10" type="ORF">Poli38472_002123</name>
</gene>
<evidence type="ECO:0000259" key="9">
    <source>
        <dbReference type="PROSITE" id="PS50235"/>
    </source>
</evidence>
<dbReference type="InterPro" id="IPR028889">
    <property type="entry name" value="USP"/>
</dbReference>
<keyword evidence="7" id="KW-0788">Thiol protease</keyword>
<feature type="region of interest" description="Disordered" evidence="8">
    <location>
        <begin position="516"/>
        <end position="537"/>
    </location>
</feature>
<comment type="caution">
    <text evidence="10">The sequence shown here is derived from an EMBL/GenBank/DDBJ whole genome shotgun (WGS) entry which is preliminary data.</text>
</comment>
<dbReference type="GO" id="GO:0004843">
    <property type="term" value="F:cysteine-type deubiquitinase activity"/>
    <property type="evidence" value="ECO:0007669"/>
    <property type="project" value="UniProtKB-EC"/>
</dbReference>
<accession>A0A8K1FKU4</accession>
<evidence type="ECO:0000313" key="10">
    <source>
        <dbReference type="EMBL" id="TMW63182.1"/>
    </source>
</evidence>
<dbReference type="Pfam" id="PF00443">
    <property type="entry name" value="UCH"/>
    <property type="match status" value="1"/>
</dbReference>
<keyword evidence="4" id="KW-0645">Protease</keyword>
<evidence type="ECO:0000256" key="7">
    <source>
        <dbReference type="ARBA" id="ARBA00022807"/>
    </source>
</evidence>
<dbReference type="AlphaFoldDB" id="A0A8K1FKU4"/>
<dbReference type="PANTHER" id="PTHR21646:SF24">
    <property type="entry name" value="UBIQUITIN CARBOXYL-TERMINAL HYDROLASE"/>
    <property type="match status" value="1"/>
</dbReference>
<name>A0A8K1FKU4_PYTOL</name>
<dbReference type="PROSITE" id="PS50235">
    <property type="entry name" value="USP_3"/>
    <property type="match status" value="1"/>
</dbReference>
<dbReference type="Gene3D" id="3.90.70.10">
    <property type="entry name" value="Cysteine proteinases"/>
    <property type="match status" value="2"/>
</dbReference>
<dbReference type="SUPFAM" id="SSF54001">
    <property type="entry name" value="Cysteine proteinases"/>
    <property type="match status" value="1"/>
</dbReference>
<dbReference type="OrthoDB" id="265776at2759"/>
<dbReference type="GO" id="GO:0016579">
    <property type="term" value="P:protein deubiquitination"/>
    <property type="evidence" value="ECO:0007669"/>
    <property type="project" value="InterPro"/>
</dbReference>
<evidence type="ECO:0000256" key="1">
    <source>
        <dbReference type="ARBA" id="ARBA00000707"/>
    </source>
</evidence>
<evidence type="ECO:0000256" key="3">
    <source>
        <dbReference type="ARBA" id="ARBA00012759"/>
    </source>
</evidence>
<dbReference type="PANTHER" id="PTHR21646">
    <property type="entry name" value="UBIQUITIN CARBOXYL-TERMINAL HYDROLASE"/>
    <property type="match status" value="1"/>
</dbReference>
<evidence type="ECO:0000256" key="5">
    <source>
        <dbReference type="ARBA" id="ARBA00022786"/>
    </source>
</evidence>
<comment type="similarity">
    <text evidence="2">Belongs to the peptidase C19 family.</text>
</comment>
<feature type="compositionally biased region" description="Basic and acidic residues" evidence="8">
    <location>
        <begin position="516"/>
        <end position="535"/>
    </location>
</feature>
<dbReference type="PROSITE" id="PS00973">
    <property type="entry name" value="USP_2"/>
    <property type="match status" value="1"/>
</dbReference>
<keyword evidence="11" id="KW-1185">Reference proteome</keyword>
<keyword evidence="6" id="KW-0378">Hydrolase</keyword>
<dbReference type="EMBL" id="SPLM01000072">
    <property type="protein sequence ID" value="TMW63182.1"/>
    <property type="molecule type" value="Genomic_DNA"/>
</dbReference>
<evidence type="ECO:0000256" key="6">
    <source>
        <dbReference type="ARBA" id="ARBA00022801"/>
    </source>
</evidence>
<feature type="domain" description="USP" evidence="9">
    <location>
        <begin position="1"/>
        <end position="692"/>
    </location>
</feature>
<organism evidence="10 11">
    <name type="scientific">Pythium oligandrum</name>
    <name type="common">Mycoparasitic fungus</name>
    <dbReference type="NCBI Taxonomy" id="41045"/>
    <lineage>
        <taxon>Eukaryota</taxon>
        <taxon>Sar</taxon>
        <taxon>Stramenopiles</taxon>
        <taxon>Oomycota</taxon>
        <taxon>Peronosporomycetes</taxon>
        <taxon>Pythiales</taxon>
        <taxon>Pythiaceae</taxon>
        <taxon>Pythium</taxon>
    </lineage>
</organism>
<dbReference type="InterPro" id="IPR038765">
    <property type="entry name" value="Papain-like_cys_pep_sf"/>
</dbReference>
<dbReference type="InterPro" id="IPR018200">
    <property type="entry name" value="USP_CS"/>
</dbReference>
<dbReference type="GO" id="GO:0006508">
    <property type="term" value="P:proteolysis"/>
    <property type="evidence" value="ECO:0007669"/>
    <property type="project" value="UniProtKB-KW"/>
</dbReference>
<protein>
    <recommendedName>
        <fullName evidence="3">ubiquitinyl hydrolase 1</fullName>
        <ecNumber evidence="3">3.4.19.12</ecNumber>
    </recommendedName>
</protein>
<dbReference type="InterPro" id="IPR050185">
    <property type="entry name" value="Ub_carboxyl-term_hydrolase"/>
</dbReference>
<evidence type="ECO:0000256" key="4">
    <source>
        <dbReference type="ARBA" id="ARBA00022670"/>
    </source>
</evidence>
<proteinExistence type="inferred from homology"/>
<sequence length="756" mass="84876">MPTVLDAVTPSDLKQAVAAQFPHLSDGSQQDAQEFLSSLLSCLSEELKRSPIHQEGMGDADLLSPSVFARFASFSRSSELTSSSKASQDVAVTINDSDGRPDTVVAKEWWIAHLLREPSIITALFCGQFKSVLRCSHCGNTSTRFEPFSSLQLPLVDETAMLSPRKKPQRTDVVVVLHFLGHQTPRRLVVTSGLDWTIEQLLIKLQETHATFSTAGHRQDHVAVQLNGACIDAVLDPDALLVTLPTPINVFELEYQTLASQTSTPTPFVVNERVLLQETPERWIRAVITRVDDSHVNCTPRSPVGSQSLPPLRYHVCLDENVHRRQVIVYGQELRPITDDRFLFLRFVHRHRGLVPFYATSPFRPMLVGVPFIHRIPASKATGKALYRAIYYRLSRYSEGSKWSQRAFVLRRVSCDGKCCDRCHWTTNCTGCPIDRSDESPLDLEIDETIAIDWAEVNSTGISSPGDNEDDWWVMMTEVEDDPSYTTYRESQTQGLAKSLKMLCAEEKLEARCSRCETQDTHSETAESTDQRQDTPRGFQIHTKSLTLWSLPAILVIQLKRFELVDDGGFSWQRLNHSIDFPINVLDLSPFLAASEASQDSGRDAAQVTKAEAFLKARLQFPTDTASRDSTSYRLYGIVHHMGDLGGGHYTAHVRHPESGDWWLVDDATVTPARVDQLSPSSSAYLLFYVRDDVDSCMEGTLLSPRHQIPTEWYPPQHGATRVSDHVIEQLWNQLKTPAMSSKPLGQPNENKCVMM</sequence>
<dbReference type="Proteomes" id="UP000794436">
    <property type="component" value="Unassembled WGS sequence"/>
</dbReference>